<evidence type="ECO:0000313" key="3">
    <source>
        <dbReference type="EMBL" id="SDI49599.1"/>
    </source>
</evidence>
<dbReference type="Proteomes" id="UP000199382">
    <property type="component" value="Unassembled WGS sequence"/>
</dbReference>
<dbReference type="RefSeq" id="WP_093149088.1">
    <property type="nucleotide sequence ID" value="NZ_FNEK01000003.1"/>
</dbReference>
<dbReference type="STRING" id="571298.SAMN04488026_1003154"/>
<dbReference type="OrthoDB" id="3182597at2"/>
<accession>A0A1G8L1K4</accession>
<evidence type="ECO:0000256" key="2">
    <source>
        <dbReference type="SAM" id="Phobius"/>
    </source>
</evidence>
<dbReference type="PANTHER" id="PTHR37826">
    <property type="entry name" value="FLOTILLIN BAND_7_5 DOMAIN PROTEIN"/>
    <property type="match status" value="1"/>
</dbReference>
<dbReference type="EMBL" id="FNEK01000003">
    <property type="protein sequence ID" value="SDI49599.1"/>
    <property type="molecule type" value="Genomic_DNA"/>
</dbReference>
<keyword evidence="2" id="KW-0812">Transmembrane</keyword>
<evidence type="ECO:0000313" key="4">
    <source>
        <dbReference type="Proteomes" id="UP000199382"/>
    </source>
</evidence>
<reference evidence="3 4" key="1">
    <citation type="submission" date="2016-10" db="EMBL/GenBank/DDBJ databases">
        <authorList>
            <person name="de Groot N.N."/>
        </authorList>
    </citation>
    <scope>NUCLEOTIDE SEQUENCE [LARGE SCALE GENOMIC DNA]</scope>
    <source>
        <strain evidence="3 4">DSM 25294</strain>
    </source>
</reference>
<keyword evidence="2" id="KW-0472">Membrane</keyword>
<sequence length="397" mass="45029">MSDIPKIPRTRGAKNAPPAPPEQDFPEEFSTQDKAVSEKHRFPCPACGSDLRFSADKGDLMCDHCGHVEHVSAVGRDQWGNALRELDYEAAQRNQVPSDEIVEIRSAHCDSCGADIEMSQMEQAKECPFCASPIVTDTGSHRQLKPQALLPFKLDERSAHKKMSDWLGRLWFAPNGLKEYARKGRKMTGIYVPYWTYDADTRSRYSGQRGDDYYTTHTRVVDGERRTERVRKTRWTRVSGRVARQFDDVLVLASDSLPRDYTDALEPWDLGELVPYEPRYLAGYAAEGYSVELEGGFTIARQKMDAVIATDIRRDIGGDHQRISTVDTAVSEVTFKHILLPIWMAAYKFRGKSYRFVVNARTGEVKGERPWSAWKIAFAAFLVALLIGGFLYLNQMQ</sequence>
<feature type="region of interest" description="Disordered" evidence="1">
    <location>
        <begin position="1"/>
        <end position="34"/>
    </location>
</feature>
<gene>
    <name evidence="3" type="ORF">SAMN04488026_1003154</name>
</gene>
<keyword evidence="2" id="KW-1133">Transmembrane helix</keyword>
<feature type="transmembrane region" description="Helical" evidence="2">
    <location>
        <begin position="371"/>
        <end position="393"/>
    </location>
</feature>
<dbReference type="AlphaFoldDB" id="A0A1G8L1K4"/>
<name>A0A1G8L1K4_9RHOB</name>
<protein>
    <recommendedName>
        <fullName evidence="5">RNA polymerase I-specific transcription initiation factor Rrn7</fullName>
    </recommendedName>
</protein>
<proteinExistence type="predicted"/>
<evidence type="ECO:0008006" key="5">
    <source>
        <dbReference type="Google" id="ProtNLM"/>
    </source>
</evidence>
<organism evidence="3 4">
    <name type="scientific">Aliiruegeria lutimaris</name>
    <dbReference type="NCBI Taxonomy" id="571298"/>
    <lineage>
        <taxon>Bacteria</taxon>
        <taxon>Pseudomonadati</taxon>
        <taxon>Pseudomonadota</taxon>
        <taxon>Alphaproteobacteria</taxon>
        <taxon>Rhodobacterales</taxon>
        <taxon>Roseobacteraceae</taxon>
        <taxon>Aliiruegeria</taxon>
    </lineage>
</organism>
<keyword evidence="4" id="KW-1185">Reference proteome</keyword>
<evidence type="ECO:0000256" key="1">
    <source>
        <dbReference type="SAM" id="MobiDB-lite"/>
    </source>
</evidence>
<dbReference type="PANTHER" id="PTHR37826:SF3">
    <property type="entry name" value="J DOMAIN-CONTAINING PROTEIN"/>
    <property type="match status" value="1"/>
</dbReference>